<accession>A0A6G3SRW9</accession>
<protein>
    <submittedName>
        <fullName evidence="3">NAD-dependent epimerase/dehydratase</fullName>
    </submittedName>
</protein>
<reference evidence="3" key="1">
    <citation type="submission" date="2020-01" db="EMBL/GenBank/DDBJ databases">
        <title>Insect and environment-associated Actinomycetes.</title>
        <authorList>
            <person name="Currrie C."/>
            <person name="Chevrette M."/>
            <person name="Carlson C."/>
            <person name="Stubbendieck R."/>
            <person name="Wendt-Pienkowski E."/>
        </authorList>
    </citation>
    <scope>NUCLEOTIDE SEQUENCE</scope>
    <source>
        <strain evidence="3">SID505</strain>
    </source>
</reference>
<name>A0A6G3SRW9_STRAQ</name>
<proteinExistence type="inferred from homology"/>
<dbReference type="InterPro" id="IPR036291">
    <property type="entry name" value="NAD(P)-bd_dom_sf"/>
</dbReference>
<dbReference type="AlphaFoldDB" id="A0A6G3SRW9"/>
<dbReference type="Pfam" id="PF01370">
    <property type="entry name" value="Epimerase"/>
    <property type="match status" value="1"/>
</dbReference>
<feature type="domain" description="NAD-dependent epimerase/dehydratase" evidence="2">
    <location>
        <begin position="28"/>
        <end position="268"/>
    </location>
</feature>
<comment type="similarity">
    <text evidence="1">Belongs to the NAD(P)-dependent epimerase/dehydratase family.</text>
</comment>
<comment type="caution">
    <text evidence="3">The sequence shown here is derived from an EMBL/GenBank/DDBJ whole genome shotgun (WGS) entry which is preliminary data.</text>
</comment>
<gene>
    <name evidence="3" type="ORF">G3I43_15070</name>
</gene>
<evidence type="ECO:0000313" key="3">
    <source>
        <dbReference type="EMBL" id="NEB85492.1"/>
    </source>
</evidence>
<sequence length="342" mass="35309">MQNPSPRTPVPDPDDRAAAEVTGDAPTVVVLGGTGCIGRHICAAFADQGYRVVTVARRPAPRVTPHPHRTLDLQTAGPPVLRALFDDERADVVVNATDMAGATDTTGVADGGEARAAELLDANEGLSRRLVDALSGAARAPRLVHIGTIHEYGPGDSGVPLREDVEPAPVNAYARAKLAGSRAVLDAARSGAVSAVVLRLVNTCGPYPTPAGFAGKLLPTLRAAAAAGEAPEITVGAAMRDWIDVRDIAGAAVLAARRPVSGHAFNIGSGVCVSMRELVGHALAAAGLPDSGVRESTGQLRSLGADWIQADIGRARALLGWSPLVPLKQSLRDMWDAGETSR</sequence>
<organism evidence="3">
    <name type="scientific">Streptomyces anulatus</name>
    <name type="common">Streptomyces chrysomallus</name>
    <dbReference type="NCBI Taxonomy" id="1892"/>
    <lineage>
        <taxon>Bacteria</taxon>
        <taxon>Bacillati</taxon>
        <taxon>Actinomycetota</taxon>
        <taxon>Actinomycetes</taxon>
        <taxon>Kitasatosporales</taxon>
        <taxon>Streptomycetaceae</taxon>
        <taxon>Streptomyces</taxon>
    </lineage>
</organism>
<evidence type="ECO:0000256" key="1">
    <source>
        <dbReference type="ARBA" id="ARBA00007637"/>
    </source>
</evidence>
<dbReference type="SUPFAM" id="SSF51735">
    <property type="entry name" value="NAD(P)-binding Rossmann-fold domains"/>
    <property type="match status" value="1"/>
</dbReference>
<dbReference type="PANTHER" id="PTHR43000">
    <property type="entry name" value="DTDP-D-GLUCOSE 4,6-DEHYDRATASE-RELATED"/>
    <property type="match status" value="1"/>
</dbReference>
<dbReference type="EMBL" id="JAAGMK010000413">
    <property type="protein sequence ID" value="NEB85492.1"/>
    <property type="molecule type" value="Genomic_DNA"/>
</dbReference>
<dbReference type="InterPro" id="IPR001509">
    <property type="entry name" value="Epimerase_deHydtase"/>
</dbReference>
<dbReference type="Gene3D" id="3.40.50.720">
    <property type="entry name" value="NAD(P)-binding Rossmann-like Domain"/>
    <property type="match status" value="1"/>
</dbReference>
<dbReference type="RefSeq" id="WP_087764566.1">
    <property type="nucleotide sequence ID" value="NZ_JAAGLK010000360.1"/>
</dbReference>
<evidence type="ECO:0000259" key="2">
    <source>
        <dbReference type="Pfam" id="PF01370"/>
    </source>
</evidence>